<organism evidence="2 3">
    <name type="scientific">Syntrophorhabdus aromaticivorans</name>
    <dbReference type="NCBI Taxonomy" id="328301"/>
    <lineage>
        <taxon>Bacteria</taxon>
        <taxon>Pseudomonadati</taxon>
        <taxon>Thermodesulfobacteriota</taxon>
        <taxon>Syntrophorhabdia</taxon>
        <taxon>Syntrophorhabdales</taxon>
        <taxon>Syntrophorhabdaceae</taxon>
        <taxon>Syntrophorhabdus</taxon>
    </lineage>
</organism>
<feature type="region of interest" description="Disordered" evidence="1">
    <location>
        <begin position="120"/>
        <end position="142"/>
    </location>
</feature>
<comment type="caution">
    <text evidence="2">The sequence shown here is derived from an EMBL/GenBank/DDBJ whole genome shotgun (WGS) entry which is preliminary data.</text>
</comment>
<evidence type="ECO:0008006" key="4">
    <source>
        <dbReference type="Google" id="ProtNLM"/>
    </source>
</evidence>
<evidence type="ECO:0000256" key="1">
    <source>
        <dbReference type="SAM" id="MobiDB-lite"/>
    </source>
</evidence>
<protein>
    <recommendedName>
        <fullName evidence="4">Transcriptional regulator</fullName>
    </recommendedName>
</protein>
<dbReference type="Proteomes" id="UP000777265">
    <property type="component" value="Unassembled WGS sequence"/>
</dbReference>
<reference evidence="2" key="1">
    <citation type="journal article" date="2020" name="Biotechnol. Biofuels">
        <title>New insights from the biogas microbiome by comprehensive genome-resolved metagenomics of nearly 1600 species originating from multiple anaerobic digesters.</title>
        <authorList>
            <person name="Campanaro S."/>
            <person name="Treu L."/>
            <person name="Rodriguez-R L.M."/>
            <person name="Kovalovszki A."/>
            <person name="Ziels R.M."/>
            <person name="Maus I."/>
            <person name="Zhu X."/>
            <person name="Kougias P.G."/>
            <person name="Basile A."/>
            <person name="Luo G."/>
            <person name="Schluter A."/>
            <person name="Konstantinidis K.T."/>
            <person name="Angelidaki I."/>
        </authorList>
    </citation>
    <scope>NUCLEOTIDE SEQUENCE</scope>
    <source>
        <strain evidence="2">AS06rmzACSIP_7</strain>
    </source>
</reference>
<sequence length="142" mass="16078">MKTKKTLLEKRDLRYNDLCESTEERRERGMFPDPSSLAEASPKDVLGVWQGLGYNRQTPATKKQSSFANSDRQIRGAIVRVLLKEPVLARDELQQRADVEPARIERILSGMMGEGLVRAPGHDKTCEHNDKCKNHQSATDTE</sequence>
<feature type="compositionally biased region" description="Basic and acidic residues" evidence="1">
    <location>
        <begin position="120"/>
        <end position="133"/>
    </location>
</feature>
<dbReference type="AlphaFoldDB" id="A0A971S0Y2"/>
<proteinExistence type="predicted"/>
<gene>
    <name evidence="2" type="ORF">GXY80_06190</name>
</gene>
<feature type="region of interest" description="Disordered" evidence="1">
    <location>
        <begin position="23"/>
        <end position="42"/>
    </location>
</feature>
<accession>A0A971S0Y2</accession>
<dbReference type="EMBL" id="JAAYEE010000102">
    <property type="protein sequence ID" value="NLW35059.1"/>
    <property type="molecule type" value="Genomic_DNA"/>
</dbReference>
<name>A0A971S0Y2_9BACT</name>
<evidence type="ECO:0000313" key="3">
    <source>
        <dbReference type="Proteomes" id="UP000777265"/>
    </source>
</evidence>
<evidence type="ECO:0000313" key="2">
    <source>
        <dbReference type="EMBL" id="NLW35059.1"/>
    </source>
</evidence>
<reference evidence="2" key="2">
    <citation type="submission" date="2020-01" db="EMBL/GenBank/DDBJ databases">
        <authorList>
            <person name="Campanaro S."/>
        </authorList>
    </citation>
    <scope>NUCLEOTIDE SEQUENCE</scope>
    <source>
        <strain evidence="2">AS06rmzACSIP_7</strain>
    </source>
</reference>